<evidence type="ECO:0000256" key="5">
    <source>
        <dbReference type="ARBA" id="ARBA00022692"/>
    </source>
</evidence>
<keyword evidence="3" id="KW-1003">Cell membrane</keyword>
<protein>
    <recommendedName>
        <fullName evidence="9">TRAP transporter small permease protein</fullName>
    </recommendedName>
</protein>
<keyword evidence="7 9" id="KW-0472">Membrane</keyword>
<evidence type="ECO:0000256" key="9">
    <source>
        <dbReference type="RuleBase" id="RU369079"/>
    </source>
</evidence>
<feature type="transmembrane region" description="Helical" evidence="9">
    <location>
        <begin position="18"/>
        <end position="37"/>
    </location>
</feature>
<evidence type="ECO:0000256" key="1">
    <source>
        <dbReference type="ARBA" id="ARBA00004429"/>
    </source>
</evidence>
<name>A0ABT1Z495_9RHOB</name>
<keyword evidence="4 9" id="KW-0997">Cell inner membrane</keyword>
<feature type="transmembrane region" description="Helical" evidence="9">
    <location>
        <begin position="66"/>
        <end position="83"/>
    </location>
</feature>
<accession>A0ABT1Z495</accession>
<comment type="caution">
    <text evidence="11">The sequence shown here is derived from an EMBL/GenBank/DDBJ whole genome shotgun (WGS) entry which is preliminary data.</text>
</comment>
<keyword evidence="12" id="KW-1185">Reference proteome</keyword>
<keyword evidence="2 9" id="KW-0813">Transport</keyword>
<evidence type="ECO:0000313" key="11">
    <source>
        <dbReference type="EMBL" id="MCR8827940.1"/>
    </source>
</evidence>
<dbReference type="Proteomes" id="UP001165396">
    <property type="component" value="Unassembled WGS sequence"/>
</dbReference>
<feature type="transmembrane region" description="Helical" evidence="9">
    <location>
        <begin position="149"/>
        <end position="171"/>
    </location>
</feature>
<evidence type="ECO:0000256" key="6">
    <source>
        <dbReference type="ARBA" id="ARBA00022989"/>
    </source>
</evidence>
<proteinExistence type="inferred from homology"/>
<evidence type="ECO:0000256" key="4">
    <source>
        <dbReference type="ARBA" id="ARBA00022519"/>
    </source>
</evidence>
<comment type="subcellular location">
    <subcellularLocation>
        <location evidence="1 9">Cell inner membrane</location>
        <topology evidence="1 9">Multi-pass membrane protein</topology>
    </subcellularLocation>
</comment>
<sequence>MDRFLTHVIDLCVLPGRLVGWLLLPLIAFVCAAVWAAQSGRNSFFTWDADLFLLGQGVTVNTLIDLQWHIFAILVLAGGSYAFRDDAHVSVDFVSANLSPRSRAVIQVMGDLLFVLPFCLIILWFGQKFAMTAFTSGEGSNYGGLQDRWFIKACVPIGFGLLGLAALARALQTILRLVRGTLPESEHLT</sequence>
<feature type="transmembrane region" description="Helical" evidence="9">
    <location>
        <begin position="104"/>
        <end position="125"/>
    </location>
</feature>
<keyword evidence="6 9" id="KW-1133">Transmembrane helix</keyword>
<comment type="subunit">
    <text evidence="9">The complex comprises the extracytoplasmic solute receptor protein and the two transmembrane proteins.</text>
</comment>
<dbReference type="InterPro" id="IPR055348">
    <property type="entry name" value="DctQ"/>
</dbReference>
<gene>
    <name evidence="11" type="ORF">NTA49_15470</name>
</gene>
<reference evidence="11" key="1">
    <citation type="submission" date="2022-07" db="EMBL/GenBank/DDBJ databases">
        <title>Pseudosulfitobacter sp. strain AP-MA-4, whole genome sequence.</title>
        <authorList>
            <person name="Jiang Y."/>
        </authorList>
    </citation>
    <scope>NUCLEOTIDE SEQUENCE</scope>
    <source>
        <strain evidence="11">AP-MA-4</strain>
    </source>
</reference>
<feature type="domain" description="Tripartite ATP-independent periplasmic transporters DctQ component" evidence="10">
    <location>
        <begin position="63"/>
        <end position="174"/>
    </location>
</feature>
<comment type="function">
    <text evidence="9">Part of the tripartite ATP-independent periplasmic (TRAP) transport system.</text>
</comment>
<comment type="similarity">
    <text evidence="8 9">Belongs to the TRAP transporter small permease family.</text>
</comment>
<evidence type="ECO:0000256" key="3">
    <source>
        <dbReference type="ARBA" id="ARBA00022475"/>
    </source>
</evidence>
<dbReference type="EMBL" id="JANKJG010000013">
    <property type="protein sequence ID" value="MCR8827940.1"/>
    <property type="molecule type" value="Genomic_DNA"/>
</dbReference>
<dbReference type="PANTHER" id="PTHR35011:SF4">
    <property type="entry name" value="SLL1102 PROTEIN"/>
    <property type="match status" value="1"/>
</dbReference>
<dbReference type="PANTHER" id="PTHR35011">
    <property type="entry name" value="2,3-DIKETO-L-GULONATE TRAP TRANSPORTER SMALL PERMEASE PROTEIN YIAM"/>
    <property type="match status" value="1"/>
</dbReference>
<keyword evidence="5 9" id="KW-0812">Transmembrane</keyword>
<evidence type="ECO:0000256" key="7">
    <source>
        <dbReference type="ARBA" id="ARBA00023136"/>
    </source>
</evidence>
<dbReference type="Pfam" id="PF04290">
    <property type="entry name" value="DctQ"/>
    <property type="match status" value="1"/>
</dbReference>
<organism evidence="11 12">
    <name type="scientific">Pseudosulfitobacter koreensis</name>
    <dbReference type="NCBI Taxonomy" id="2968472"/>
    <lineage>
        <taxon>Bacteria</taxon>
        <taxon>Pseudomonadati</taxon>
        <taxon>Pseudomonadota</taxon>
        <taxon>Alphaproteobacteria</taxon>
        <taxon>Rhodobacterales</taxon>
        <taxon>Roseobacteraceae</taxon>
        <taxon>Pseudosulfitobacter</taxon>
    </lineage>
</organism>
<evidence type="ECO:0000256" key="2">
    <source>
        <dbReference type="ARBA" id="ARBA00022448"/>
    </source>
</evidence>
<evidence type="ECO:0000259" key="10">
    <source>
        <dbReference type="Pfam" id="PF04290"/>
    </source>
</evidence>
<evidence type="ECO:0000313" key="12">
    <source>
        <dbReference type="Proteomes" id="UP001165396"/>
    </source>
</evidence>
<dbReference type="RefSeq" id="WP_258295712.1">
    <property type="nucleotide sequence ID" value="NZ_JANKJG010000013.1"/>
</dbReference>
<evidence type="ECO:0000256" key="8">
    <source>
        <dbReference type="ARBA" id="ARBA00038436"/>
    </source>
</evidence>
<dbReference type="InterPro" id="IPR007387">
    <property type="entry name" value="TRAP_DctQ"/>
</dbReference>